<name>A0A1W2H319_9BACT</name>
<keyword evidence="1" id="KW-1133">Transmembrane helix</keyword>
<dbReference type="EMBL" id="LT838813">
    <property type="protein sequence ID" value="SMD43291.1"/>
    <property type="molecule type" value="Genomic_DNA"/>
</dbReference>
<accession>A0A1W2H319</accession>
<dbReference type="STRING" id="758820.SAMN00777080_1879"/>
<dbReference type="OrthoDB" id="827796at2"/>
<proteinExistence type="predicted"/>
<evidence type="ECO:0008006" key="4">
    <source>
        <dbReference type="Google" id="ProtNLM"/>
    </source>
</evidence>
<dbReference type="Proteomes" id="UP000192333">
    <property type="component" value="Chromosome I"/>
</dbReference>
<dbReference type="RefSeq" id="WP_084120028.1">
    <property type="nucleotide sequence ID" value="NZ_LT838813.1"/>
</dbReference>
<organism evidence="2 3">
    <name type="scientific">Aquiflexum balticum DSM 16537</name>
    <dbReference type="NCBI Taxonomy" id="758820"/>
    <lineage>
        <taxon>Bacteria</taxon>
        <taxon>Pseudomonadati</taxon>
        <taxon>Bacteroidota</taxon>
        <taxon>Cytophagia</taxon>
        <taxon>Cytophagales</taxon>
        <taxon>Cyclobacteriaceae</taxon>
        <taxon>Aquiflexum</taxon>
    </lineage>
</organism>
<keyword evidence="1" id="KW-0812">Transmembrane</keyword>
<keyword evidence="3" id="KW-1185">Reference proteome</keyword>
<evidence type="ECO:0000313" key="3">
    <source>
        <dbReference type="Proteomes" id="UP000192333"/>
    </source>
</evidence>
<reference evidence="3" key="1">
    <citation type="submission" date="2017-04" db="EMBL/GenBank/DDBJ databases">
        <authorList>
            <person name="Varghese N."/>
            <person name="Submissions S."/>
        </authorList>
    </citation>
    <scope>NUCLEOTIDE SEQUENCE [LARGE SCALE GENOMIC DNA]</scope>
    <source>
        <strain evidence="3">DSM 16537</strain>
    </source>
</reference>
<evidence type="ECO:0000313" key="2">
    <source>
        <dbReference type="EMBL" id="SMD43291.1"/>
    </source>
</evidence>
<feature type="transmembrane region" description="Helical" evidence="1">
    <location>
        <begin position="45"/>
        <end position="64"/>
    </location>
</feature>
<evidence type="ECO:0000256" key="1">
    <source>
        <dbReference type="SAM" id="Phobius"/>
    </source>
</evidence>
<dbReference type="AlphaFoldDB" id="A0A1W2H319"/>
<gene>
    <name evidence="2" type="ORF">SAMN00777080_1879</name>
</gene>
<protein>
    <recommendedName>
        <fullName evidence="4">Outer membrane protein beta-barrel domain-containing protein</fullName>
    </recommendedName>
</protein>
<keyword evidence="1" id="KW-0472">Membrane</keyword>
<sequence>MDREPDFEKKIKQKLEEVHTPYDEKAWENFSKVLHQEEFPIWKRWYMPYLYSTLLFILGAWLLYPLDKTNGNPPVGQPTSISKSDTLVLRDTVYLIDTVYVYKTVVIKEEFRQKYLSNGQAGNSQLSLAPINNFGQNSFDQINDKTELPAGTISQENPEFSNLNSATNQVNKDSLHKRNQNIQQTQVSESVPNSNEIKSLNRPTTIVAPAIGPAETFVMRIEKELVIGDTSNLSSTPSQISNKPFLNMEAGLSLLIPVTRNIDYYISKTQALNLGLEWNNGWGIYTGLIRNNIRGEIDDDDISTFDENILDQLPGRPDDINVIDEIYVSNRQWFFPLELRWRSLYYSGFSFESSLGIMGNLLVSQGFEYEFEAGLSLDSQFETLPKNQFALSHIKLGVGTNYLLSEKLGMFFRSHYWLPLSGTGLLNNRVHGMELGVGLNYFLGR</sequence>